<dbReference type="PANTHER" id="PTHR23402">
    <property type="entry name" value="PROTEASE FAMILY C15 PYROGLUTAMYL-PEPTIDASE I-RELATED"/>
    <property type="match status" value="1"/>
</dbReference>
<dbReference type="SUPFAM" id="SSF53182">
    <property type="entry name" value="Pyrrolidone carboxyl peptidase (pyroglutamate aminopeptidase)"/>
    <property type="match status" value="1"/>
</dbReference>
<name>A0ABD6EKN6_9BILA</name>
<keyword evidence="3" id="KW-0645">Protease</keyword>
<gene>
    <name evidence="6" type="ORF">AB6A40_007252</name>
</gene>
<dbReference type="GO" id="GO:0008234">
    <property type="term" value="F:cysteine-type peptidase activity"/>
    <property type="evidence" value="ECO:0007669"/>
    <property type="project" value="UniProtKB-KW"/>
</dbReference>
<dbReference type="InterPro" id="IPR000816">
    <property type="entry name" value="Peptidase_C15"/>
</dbReference>
<organism evidence="6 7">
    <name type="scientific">Gnathostoma spinigerum</name>
    <dbReference type="NCBI Taxonomy" id="75299"/>
    <lineage>
        <taxon>Eukaryota</taxon>
        <taxon>Metazoa</taxon>
        <taxon>Ecdysozoa</taxon>
        <taxon>Nematoda</taxon>
        <taxon>Chromadorea</taxon>
        <taxon>Rhabditida</taxon>
        <taxon>Spirurina</taxon>
        <taxon>Gnathostomatomorpha</taxon>
        <taxon>Gnathostomatoidea</taxon>
        <taxon>Gnathostomatidae</taxon>
        <taxon>Gnathostoma</taxon>
    </lineage>
</organism>
<evidence type="ECO:0000256" key="5">
    <source>
        <dbReference type="ARBA" id="ARBA00022807"/>
    </source>
</evidence>
<dbReference type="InterPro" id="IPR010381">
    <property type="entry name" value="PgaPase_1"/>
</dbReference>
<dbReference type="GO" id="GO:0006508">
    <property type="term" value="P:proteolysis"/>
    <property type="evidence" value="ECO:0007669"/>
    <property type="project" value="UniProtKB-KW"/>
</dbReference>
<keyword evidence="4" id="KW-0378">Hydrolase</keyword>
<protein>
    <recommendedName>
        <fullName evidence="8">Pyroglutamyl-peptidase I</fullName>
    </recommendedName>
</protein>
<keyword evidence="7" id="KW-1185">Reference proteome</keyword>
<dbReference type="InterPro" id="IPR016125">
    <property type="entry name" value="Peptidase_C15-like"/>
</dbReference>
<evidence type="ECO:0000256" key="4">
    <source>
        <dbReference type="ARBA" id="ARBA00022801"/>
    </source>
</evidence>
<evidence type="ECO:0000313" key="7">
    <source>
        <dbReference type="Proteomes" id="UP001608902"/>
    </source>
</evidence>
<dbReference type="PANTHER" id="PTHR23402:SF1">
    <property type="entry name" value="PYROGLUTAMYL-PEPTIDASE I"/>
    <property type="match status" value="1"/>
</dbReference>
<dbReference type="PRINTS" id="PR00706">
    <property type="entry name" value="PYROGLUPTASE"/>
</dbReference>
<accession>A0ABD6EKN6</accession>
<comment type="caution">
    <text evidence="6">The sequence shown here is derived from an EMBL/GenBank/DDBJ whole genome shotgun (WGS) entry which is preliminary data.</text>
</comment>
<evidence type="ECO:0000313" key="6">
    <source>
        <dbReference type="EMBL" id="MFH4980543.1"/>
    </source>
</evidence>
<dbReference type="Proteomes" id="UP001608902">
    <property type="component" value="Unassembled WGS sequence"/>
</dbReference>
<dbReference type="Pfam" id="PF06162">
    <property type="entry name" value="PgaPase_1"/>
    <property type="match status" value="1"/>
</dbReference>
<evidence type="ECO:0000256" key="1">
    <source>
        <dbReference type="ARBA" id="ARBA00006641"/>
    </source>
</evidence>
<dbReference type="AlphaFoldDB" id="A0ABD6EKN6"/>
<keyword evidence="2" id="KW-0963">Cytoplasm</keyword>
<dbReference type="Gene3D" id="3.40.630.20">
    <property type="entry name" value="Peptidase C15, pyroglutamyl peptidase I-like"/>
    <property type="match status" value="1"/>
</dbReference>
<comment type="similarity">
    <text evidence="1">Belongs to the peptidase C15 family.</text>
</comment>
<dbReference type="InterPro" id="IPR036440">
    <property type="entry name" value="Peptidase_C15-like_sf"/>
</dbReference>
<keyword evidence="5" id="KW-0788">Thiol protease</keyword>
<evidence type="ECO:0000256" key="3">
    <source>
        <dbReference type="ARBA" id="ARBA00022670"/>
    </source>
</evidence>
<dbReference type="EMBL" id="JBGFUD010005707">
    <property type="protein sequence ID" value="MFH4980543.1"/>
    <property type="molecule type" value="Genomic_DNA"/>
</dbReference>
<proteinExistence type="inferred from homology"/>
<reference evidence="6 7" key="1">
    <citation type="submission" date="2024-08" db="EMBL/GenBank/DDBJ databases">
        <title>Gnathostoma spinigerum genome.</title>
        <authorList>
            <person name="Gonzalez-Bertolin B."/>
            <person name="Monzon S."/>
            <person name="Zaballos A."/>
            <person name="Jimenez P."/>
            <person name="Dekumyoy P."/>
            <person name="Varona S."/>
            <person name="Cuesta I."/>
            <person name="Sumanam S."/>
            <person name="Adisakwattana P."/>
            <person name="Gasser R.B."/>
            <person name="Hernandez-Gonzalez A."/>
            <person name="Young N.D."/>
            <person name="Perteguer M.J."/>
        </authorList>
    </citation>
    <scope>NUCLEOTIDE SEQUENCE [LARGE SCALE GENOMIC DNA]</scope>
    <source>
        <strain evidence="6">AL3</strain>
        <tissue evidence="6">Liver</tissue>
    </source>
</reference>
<evidence type="ECO:0008006" key="8">
    <source>
        <dbReference type="Google" id="ProtNLM"/>
    </source>
</evidence>
<evidence type="ECO:0000256" key="2">
    <source>
        <dbReference type="ARBA" id="ARBA00022490"/>
    </source>
</evidence>
<sequence>MGKKTIVITGFGSFDKYDRNPSQTVVENIQTNGICDIAPEFCLVTEILPVVYDDVDRIVNGLWDLHSPHLVVHVGVGYKKRTIGLEQQSFGRGYCYYDVKGHVPILNICSSCKPSPDPVIRSTLNCEEMAVNVANKLCRDSLEVLKIEKSDDPSRFLCGYTYYISLCHDPRRSLFIHIPEPDEVVTIDVIIRVVKEVISECLMHV</sequence>